<dbReference type="STRING" id="520822.A0A151I4Z3"/>
<feature type="non-terminal residue" evidence="2">
    <location>
        <position position="1"/>
    </location>
</feature>
<feature type="region of interest" description="Disordered" evidence="1">
    <location>
        <begin position="1"/>
        <end position="40"/>
    </location>
</feature>
<protein>
    <submittedName>
        <fullName evidence="2">Uncharacterized protein</fullName>
    </submittedName>
</protein>
<evidence type="ECO:0000256" key="1">
    <source>
        <dbReference type="SAM" id="MobiDB-lite"/>
    </source>
</evidence>
<proteinExistence type="predicted"/>
<dbReference type="EMBL" id="KQ976451">
    <property type="protein sequence ID" value="KYM85591.1"/>
    <property type="molecule type" value="Genomic_DNA"/>
</dbReference>
<sequence length="127" mass="13807">ISAPCSRHGQHNNGALNSGTPPSPLSSRHSSQDSLHKNNFSSVGLPIGQLSTSHLHMQSTISSATAAAVAAAQKKKGIKSSLGRFFSKKEKVNDFSFFIFPNLFQITTLNTEVCEIILFPYFLEINE</sequence>
<accession>A0A151I4Z3</accession>
<gene>
    <name evidence="2" type="ORF">ALC53_04528</name>
</gene>
<evidence type="ECO:0000313" key="3">
    <source>
        <dbReference type="Proteomes" id="UP000078540"/>
    </source>
</evidence>
<dbReference type="Proteomes" id="UP000078540">
    <property type="component" value="Unassembled WGS sequence"/>
</dbReference>
<keyword evidence="3" id="KW-1185">Reference proteome</keyword>
<name>A0A151I4Z3_9HYME</name>
<reference evidence="2 3" key="1">
    <citation type="submission" date="2015-09" db="EMBL/GenBank/DDBJ databases">
        <title>Atta colombica WGS genome.</title>
        <authorList>
            <person name="Nygaard S."/>
            <person name="Hu H."/>
            <person name="Boomsma J."/>
            <person name="Zhang G."/>
        </authorList>
    </citation>
    <scope>NUCLEOTIDE SEQUENCE [LARGE SCALE GENOMIC DNA]</scope>
    <source>
        <strain evidence="2">Treedump-2</strain>
        <tissue evidence="2">Whole body</tissue>
    </source>
</reference>
<evidence type="ECO:0000313" key="2">
    <source>
        <dbReference type="EMBL" id="KYM85591.1"/>
    </source>
</evidence>
<feature type="compositionally biased region" description="Polar residues" evidence="1">
    <location>
        <begin position="11"/>
        <end position="29"/>
    </location>
</feature>
<organism evidence="2 3">
    <name type="scientific">Atta colombica</name>
    <dbReference type="NCBI Taxonomy" id="520822"/>
    <lineage>
        <taxon>Eukaryota</taxon>
        <taxon>Metazoa</taxon>
        <taxon>Ecdysozoa</taxon>
        <taxon>Arthropoda</taxon>
        <taxon>Hexapoda</taxon>
        <taxon>Insecta</taxon>
        <taxon>Pterygota</taxon>
        <taxon>Neoptera</taxon>
        <taxon>Endopterygota</taxon>
        <taxon>Hymenoptera</taxon>
        <taxon>Apocrita</taxon>
        <taxon>Aculeata</taxon>
        <taxon>Formicoidea</taxon>
        <taxon>Formicidae</taxon>
        <taxon>Myrmicinae</taxon>
        <taxon>Atta</taxon>
    </lineage>
</organism>
<dbReference type="AlphaFoldDB" id="A0A151I4Z3"/>